<dbReference type="SUPFAM" id="SSF48726">
    <property type="entry name" value="Immunoglobulin"/>
    <property type="match status" value="2"/>
</dbReference>
<evidence type="ECO:0000256" key="3">
    <source>
        <dbReference type="SAM" id="Phobius"/>
    </source>
</evidence>
<keyword evidence="3" id="KW-1133">Transmembrane helix</keyword>
<dbReference type="PANTHER" id="PTHR48071:SF23">
    <property type="entry name" value="SI:CH211-150O23.3"/>
    <property type="match status" value="1"/>
</dbReference>
<evidence type="ECO:0008006" key="9">
    <source>
        <dbReference type="Google" id="ProtNLM"/>
    </source>
</evidence>
<dbReference type="PROSITE" id="PS50835">
    <property type="entry name" value="IG_LIKE"/>
    <property type="match status" value="1"/>
</dbReference>
<feature type="transmembrane region" description="Helical" evidence="3">
    <location>
        <begin position="359"/>
        <end position="379"/>
    </location>
</feature>
<evidence type="ECO:0000259" key="5">
    <source>
        <dbReference type="PROSITE" id="PS50287"/>
    </source>
</evidence>
<dbReference type="EMBL" id="JAGEUA010000001">
    <property type="protein sequence ID" value="KAL1020646.1"/>
    <property type="molecule type" value="Genomic_DNA"/>
</dbReference>
<keyword evidence="1 2" id="KW-1015">Disulfide bond</keyword>
<dbReference type="AlphaFoldDB" id="A0ABD0Y119"/>
<feature type="domain" description="SRCR" evidence="5">
    <location>
        <begin position="43"/>
        <end position="141"/>
    </location>
</feature>
<dbReference type="Proteomes" id="UP001557470">
    <property type="component" value="Unassembled WGS sequence"/>
</dbReference>
<sequence length="409" mass="45163">MVTKMRTILLVLTTLGYAVIIWDGVSAEGESLRLIPSEEGPFTRLVNGNRLCSGRVELFRKYQWVTFCDFGWDLREADVVCQDVGCGLGKNVVYGAAFGRGTGNIRVVQCGGQEASLGLCPNIPNSDPSCTHGRDVGVECTGPPAVPTLSLLSPHYMFSVGETVHFSCYVLSEHHISDFNLYKKGVTSPLVTQRLATAKASVELTLSNLDTAQQGGYSCQYRFRGASTSSFISSPLSNYIYITVVDLFTPENWYNTSMETPAGSVLRGHSFNITCSTQQPYPGGSFQLRLVRSNGTVSQWLPALTSFATFTFPDAQNSNEGYYYCRYKVQQSGRIFMSRESQPLPISVIDPDPLVSRVVISWIVSAVTFLVALVSLVVIMHWKREKKPLELERKTRTCVDNTYVAVALK</sequence>
<evidence type="ECO:0000313" key="7">
    <source>
        <dbReference type="EMBL" id="KAL1020646.1"/>
    </source>
</evidence>
<comment type="caution">
    <text evidence="7">The sequence shown here is derived from an EMBL/GenBank/DDBJ whole genome shotgun (WGS) entry which is preliminary data.</text>
</comment>
<keyword evidence="3" id="KW-0472">Membrane</keyword>
<evidence type="ECO:0000313" key="8">
    <source>
        <dbReference type="Proteomes" id="UP001557470"/>
    </source>
</evidence>
<dbReference type="PANTHER" id="PTHR48071">
    <property type="entry name" value="SRCR DOMAIN-CONTAINING PROTEIN"/>
    <property type="match status" value="1"/>
</dbReference>
<dbReference type="InterPro" id="IPR007110">
    <property type="entry name" value="Ig-like_dom"/>
</dbReference>
<dbReference type="InterPro" id="IPR001190">
    <property type="entry name" value="SRCR"/>
</dbReference>
<name>A0ABD0Y119_UMBPY</name>
<proteinExistence type="predicted"/>
<feature type="chain" id="PRO_5044861209" description="Deleted in malignant brain tumors 1 protein-like" evidence="4">
    <location>
        <begin position="28"/>
        <end position="409"/>
    </location>
</feature>
<keyword evidence="8" id="KW-1185">Reference proteome</keyword>
<dbReference type="InterPro" id="IPR013783">
    <property type="entry name" value="Ig-like_fold"/>
</dbReference>
<feature type="domain" description="Ig-like" evidence="6">
    <location>
        <begin position="147"/>
        <end position="237"/>
    </location>
</feature>
<comment type="caution">
    <text evidence="2">Lacks conserved residue(s) required for the propagation of feature annotation.</text>
</comment>
<reference evidence="7 8" key="1">
    <citation type="submission" date="2024-06" db="EMBL/GenBank/DDBJ databases">
        <authorList>
            <person name="Pan Q."/>
            <person name="Wen M."/>
            <person name="Jouanno E."/>
            <person name="Zahm M."/>
            <person name="Klopp C."/>
            <person name="Cabau C."/>
            <person name="Louis A."/>
            <person name="Berthelot C."/>
            <person name="Parey E."/>
            <person name="Roest Crollius H."/>
            <person name="Montfort J."/>
            <person name="Robinson-Rechavi M."/>
            <person name="Bouchez O."/>
            <person name="Lampietro C."/>
            <person name="Lopez Roques C."/>
            <person name="Donnadieu C."/>
            <person name="Postlethwait J."/>
            <person name="Bobe J."/>
            <person name="Verreycken H."/>
            <person name="Guiguen Y."/>
        </authorList>
    </citation>
    <scope>NUCLEOTIDE SEQUENCE [LARGE SCALE GENOMIC DNA]</scope>
    <source>
        <strain evidence="7">Up_M1</strain>
        <tissue evidence="7">Testis</tissue>
    </source>
</reference>
<dbReference type="FunFam" id="2.60.40.10:FF:001946">
    <property type="entry name" value="Antigen WC1.1"/>
    <property type="match status" value="1"/>
</dbReference>
<dbReference type="Pfam" id="PF00530">
    <property type="entry name" value="SRCR"/>
    <property type="match status" value="1"/>
</dbReference>
<dbReference type="InterPro" id="IPR036179">
    <property type="entry name" value="Ig-like_dom_sf"/>
</dbReference>
<evidence type="ECO:0000256" key="2">
    <source>
        <dbReference type="PROSITE-ProRule" id="PRU00196"/>
    </source>
</evidence>
<dbReference type="InterPro" id="IPR036772">
    <property type="entry name" value="SRCR-like_dom_sf"/>
</dbReference>
<feature type="disulfide bond" evidence="2">
    <location>
        <begin position="110"/>
        <end position="120"/>
    </location>
</feature>
<dbReference type="SMART" id="SM00409">
    <property type="entry name" value="IG"/>
    <property type="match status" value="2"/>
</dbReference>
<evidence type="ECO:0000259" key="6">
    <source>
        <dbReference type="PROSITE" id="PS50835"/>
    </source>
</evidence>
<dbReference type="SMART" id="SM00202">
    <property type="entry name" value="SR"/>
    <property type="match status" value="1"/>
</dbReference>
<feature type="signal peptide" evidence="4">
    <location>
        <begin position="1"/>
        <end position="27"/>
    </location>
</feature>
<dbReference type="FunFam" id="3.10.250.10:FF:000009">
    <property type="entry name" value="WC1"/>
    <property type="match status" value="1"/>
</dbReference>
<dbReference type="Gene3D" id="2.60.40.10">
    <property type="entry name" value="Immunoglobulins"/>
    <property type="match status" value="2"/>
</dbReference>
<dbReference type="PROSITE" id="PS50287">
    <property type="entry name" value="SRCR_2"/>
    <property type="match status" value="1"/>
</dbReference>
<dbReference type="PRINTS" id="PR00258">
    <property type="entry name" value="SPERACTRCPTR"/>
</dbReference>
<organism evidence="7 8">
    <name type="scientific">Umbra pygmaea</name>
    <name type="common">Eastern mudminnow</name>
    <dbReference type="NCBI Taxonomy" id="75934"/>
    <lineage>
        <taxon>Eukaryota</taxon>
        <taxon>Metazoa</taxon>
        <taxon>Chordata</taxon>
        <taxon>Craniata</taxon>
        <taxon>Vertebrata</taxon>
        <taxon>Euteleostomi</taxon>
        <taxon>Actinopterygii</taxon>
        <taxon>Neopterygii</taxon>
        <taxon>Teleostei</taxon>
        <taxon>Protacanthopterygii</taxon>
        <taxon>Esociformes</taxon>
        <taxon>Umbridae</taxon>
        <taxon>Umbra</taxon>
    </lineage>
</organism>
<dbReference type="InterPro" id="IPR003599">
    <property type="entry name" value="Ig_sub"/>
</dbReference>
<keyword evidence="3" id="KW-0812">Transmembrane</keyword>
<evidence type="ECO:0000256" key="1">
    <source>
        <dbReference type="ARBA" id="ARBA00023157"/>
    </source>
</evidence>
<keyword evidence="4" id="KW-0732">Signal</keyword>
<protein>
    <recommendedName>
        <fullName evidence="9">Deleted in malignant brain tumors 1 protein-like</fullName>
    </recommendedName>
</protein>
<evidence type="ECO:0000256" key="4">
    <source>
        <dbReference type="SAM" id="SignalP"/>
    </source>
</evidence>
<dbReference type="Gene3D" id="3.10.250.10">
    <property type="entry name" value="SRCR-like domain"/>
    <property type="match status" value="1"/>
</dbReference>
<dbReference type="SUPFAM" id="SSF56487">
    <property type="entry name" value="SRCR-like"/>
    <property type="match status" value="1"/>
</dbReference>
<accession>A0ABD0Y119</accession>
<gene>
    <name evidence="7" type="ORF">UPYG_G00002850</name>
</gene>